<dbReference type="Gene3D" id="3.40.30.10">
    <property type="entry name" value="Glutaredoxin"/>
    <property type="match status" value="1"/>
</dbReference>
<dbReference type="Pfam" id="PF00085">
    <property type="entry name" value="Thioredoxin"/>
    <property type="match status" value="1"/>
</dbReference>
<protein>
    <recommendedName>
        <fullName evidence="1">Thioredoxin domain-containing protein</fullName>
    </recommendedName>
</protein>
<evidence type="ECO:0000313" key="2">
    <source>
        <dbReference type="EMBL" id="ARF66804.1"/>
    </source>
</evidence>
<dbReference type="RefSeq" id="WP_077997376.1">
    <property type="nucleotide sequence ID" value="NZ_CP019794.1"/>
</dbReference>
<dbReference type="InterPro" id="IPR036249">
    <property type="entry name" value="Thioredoxin-like_sf"/>
</dbReference>
<gene>
    <name evidence="2" type="ORF">B7C51_01710</name>
</gene>
<proteinExistence type="predicted"/>
<name>A0A1V0UNQ0_9BACL</name>
<evidence type="ECO:0000313" key="3">
    <source>
        <dbReference type="Proteomes" id="UP000192727"/>
    </source>
</evidence>
<reference evidence="2 3" key="1">
    <citation type="submission" date="2017-03" db="EMBL/GenBank/DDBJ databases">
        <title>Paenibacillus larvae genome sequencing.</title>
        <authorList>
            <person name="Dingman D.W."/>
        </authorList>
    </citation>
    <scope>NUCLEOTIDE SEQUENCE [LARGE SCALE GENOMIC DNA]</scope>
    <source>
        <strain evidence="2 3">SAG 10367</strain>
    </source>
</reference>
<dbReference type="SUPFAM" id="SSF52833">
    <property type="entry name" value="Thioredoxin-like"/>
    <property type="match status" value="1"/>
</dbReference>
<accession>A0A1V0UNQ0</accession>
<dbReference type="EMBL" id="CP020557">
    <property type="protein sequence ID" value="ARF66804.1"/>
    <property type="molecule type" value="Genomic_DNA"/>
</dbReference>
<dbReference type="Proteomes" id="UP000192727">
    <property type="component" value="Chromosome"/>
</dbReference>
<dbReference type="InterPro" id="IPR013766">
    <property type="entry name" value="Thioredoxin_domain"/>
</dbReference>
<evidence type="ECO:0000259" key="1">
    <source>
        <dbReference type="Pfam" id="PF00085"/>
    </source>
</evidence>
<dbReference type="CDD" id="cd02947">
    <property type="entry name" value="TRX_family"/>
    <property type="match status" value="1"/>
</dbReference>
<dbReference type="GeneID" id="64218641"/>
<feature type="domain" description="Thioredoxin" evidence="1">
    <location>
        <begin position="10"/>
        <end position="92"/>
    </location>
</feature>
<organism evidence="2 3">
    <name type="scientific">Paenibacillus larvae subsp. pulvifaciens</name>
    <dbReference type="NCBI Taxonomy" id="1477"/>
    <lineage>
        <taxon>Bacteria</taxon>
        <taxon>Bacillati</taxon>
        <taxon>Bacillota</taxon>
        <taxon>Bacilli</taxon>
        <taxon>Bacillales</taxon>
        <taxon>Paenibacillaceae</taxon>
        <taxon>Paenibacillus</taxon>
    </lineage>
</organism>
<dbReference type="AlphaFoldDB" id="A0A1V0UNQ0"/>
<sequence length="112" mass="12752">MAGMIEVRAEDIPRLLQETEGPFVLYLYSPLCGTCSLASQMLNIVIQTSASLPVFKCDVLLAPDLCQDWHIETIPCLVFCSRNKTGHRITRMESVDLLFREFKKWKEQQSTG</sequence>